<protein>
    <recommendedName>
        <fullName evidence="3">Tetratricopeptide repeat protein</fullName>
    </recommendedName>
</protein>
<dbReference type="Proteomes" id="UP000510822">
    <property type="component" value="Chromosome"/>
</dbReference>
<organism evidence="1 2">
    <name type="scientific">Chitinibacter fontanus</name>
    <dbReference type="NCBI Taxonomy" id="1737446"/>
    <lineage>
        <taxon>Bacteria</taxon>
        <taxon>Pseudomonadati</taxon>
        <taxon>Pseudomonadota</taxon>
        <taxon>Betaproteobacteria</taxon>
        <taxon>Neisseriales</taxon>
        <taxon>Chitinibacteraceae</taxon>
        <taxon>Chitinibacter</taxon>
    </lineage>
</organism>
<evidence type="ECO:0008006" key="3">
    <source>
        <dbReference type="Google" id="ProtNLM"/>
    </source>
</evidence>
<accession>A0A7D5Z9Q0</accession>
<dbReference type="SUPFAM" id="SSF48452">
    <property type="entry name" value="TPR-like"/>
    <property type="match status" value="2"/>
</dbReference>
<dbReference type="AlphaFoldDB" id="A0A7D5Z9Q0"/>
<dbReference type="Gene3D" id="1.25.40.10">
    <property type="entry name" value="Tetratricopeptide repeat domain"/>
    <property type="match status" value="2"/>
</dbReference>
<sequence length="464" mass="53534">MHDIDRAYQTSSALFERCNRLDLEPELVVRLYITQAKMAWGVGRFKSSLRLLNQALKKTNTFAISHNRAEIYLRRGVSHFSLKHYLRATEDLAQATELAIDALNVEVAIEAYLYIGVLYVIFGRHADADELLRLGFQLAHAIDNSRLISKSAIFLSGRLVEQVQYQAALDILYQSEAYLLEHGDMTWVVEAGKTAAVCYQHLGRIAEAELYFEAMLAISRQQNIRWATSVLAVHYAEYLLNQGQLSQVLQMLSLAEPGLQTFDDVALQQKSQFLRVEAFKQMHDFKLALAHFKQYEALKIRWIAGEISEQEIKKIARFNRLNLLAKNIKRTQKDFESLLGLVVFRSSVSRGRLLKERCEKLSSQHQLVFVEIDTKLIFRRIIEKKVSGILREFCLSGDLWVRVNVGKYLIFFNDGLTQNELLISELLNQFNNFPWAWHDCEPPRINFTYLSPQAAIEKIPMRVE</sequence>
<dbReference type="KEGG" id="cfon:HZU75_04840"/>
<evidence type="ECO:0000313" key="1">
    <source>
        <dbReference type="EMBL" id="QLI80905.1"/>
    </source>
</evidence>
<name>A0A7D5Z9Q0_9NEIS</name>
<dbReference type="InterPro" id="IPR019734">
    <property type="entry name" value="TPR_rpt"/>
</dbReference>
<dbReference type="RefSeq" id="WP_180308039.1">
    <property type="nucleotide sequence ID" value="NZ_CP058952.1"/>
</dbReference>
<reference evidence="1 2" key="1">
    <citation type="journal article" date="2016" name="Int. J. Syst. Evol. Microbiol.">
        <title>Chitinibacter fontanus sp. nov., isolated from a spring.</title>
        <authorList>
            <person name="Sheu S.Y."/>
            <person name="Li Y.S."/>
            <person name="Young C.C."/>
            <person name="Chen W.M."/>
        </authorList>
    </citation>
    <scope>NUCLEOTIDE SEQUENCE [LARGE SCALE GENOMIC DNA]</scope>
    <source>
        <strain evidence="1 2">STM-7</strain>
    </source>
</reference>
<evidence type="ECO:0000313" key="2">
    <source>
        <dbReference type="Proteomes" id="UP000510822"/>
    </source>
</evidence>
<dbReference type="SMART" id="SM00028">
    <property type="entry name" value="TPR"/>
    <property type="match status" value="4"/>
</dbReference>
<proteinExistence type="predicted"/>
<keyword evidence="2" id="KW-1185">Reference proteome</keyword>
<gene>
    <name evidence="1" type="ORF">HZU75_04840</name>
</gene>
<dbReference type="InterPro" id="IPR011990">
    <property type="entry name" value="TPR-like_helical_dom_sf"/>
</dbReference>
<dbReference type="EMBL" id="CP058952">
    <property type="protein sequence ID" value="QLI80905.1"/>
    <property type="molecule type" value="Genomic_DNA"/>
</dbReference>